<gene>
    <name evidence="2" type="ORF">GCM10022262_26420</name>
</gene>
<evidence type="ECO:0000259" key="1">
    <source>
        <dbReference type="Pfam" id="PF13460"/>
    </source>
</evidence>
<dbReference type="Gene3D" id="3.40.50.720">
    <property type="entry name" value="NAD(P)-binding Rossmann-like Domain"/>
    <property type="match status" value="1"/>
</dbReference>
<feature type="domain" description="NAD(P)-binding" evidence="1">
    <location>
        <begin position="8"/>
        <end position="184"/>
    </location>
</feature>
<dbReference type="Pfam" id="PF13460">
    <property type="entry name" value="NAD_binding_10"/>
    <property type="match status" value="1"/>
</dbReference>
<protein>
    <submittedName>
        <fullName evidence="2">NAD(P)H-binding protein</fullName>
    </submittedName>
</protein>
<dbReference type="PANTHER" id="PTHR12126">
    <property type="entry name" value="NADH-UBIQUINONE OXIDOREDUCTASE 39 KDA SUBUNIT-RELATED"/>
    <property type="match status" value="1"/>
</dbReference>
<dbReference type="RefSeq" id="WP_345042002.1">
    <property type="nucleotide sequence ID" value="NZ_BAABBA010000013.1"/>
</dbReference>
<reference evidence="3" key="1">
    <citation type="journal article" date="2019" name="Int. J. Syst. Evol. Microbiol.">
        <title>The Global Catalogue of Microorganisms (GCM) 10K type strain sequencing project: providing services to taxonomists for standard genome sequencing and annotation.</title>
        <authorList>
            <consortium name="The Broad Institute Genomics Platform"/>
            <consortium name="The Broad Institute Genome Sequencing Center for Infectious Disease"/>
            <person name="Wu L."/>
            <person name="Ma J."/>
        </authorList>
    </citation>
    <scope>NUCLEOTIDE SEQUENCE [LARGE SCALE GENOMIC DNA]</scope>
    <source>
        <strain evidence="3">JCM 17459</strain>
    </source>
</reference>
<dbReference type="InterPro" id="IPR036291">
    <property type="entry name" value="NAD(P)-bd_dom_sf"/>
</dbReference>
<keyword evidence="3" id="KW-1185">Reference proteome</keyword>
<dbReference type="InterPro" id="IPR051207">
    <property type="entry name" value="ComplexI_NDUFA9_subunit"/>
</dbReference>
<evidence type="ECO:0000313" key="2">
    <source>
        <dbReference type="EMBL" id="GAA4288282.1"/>
    </source>
</evidence>
<name>A0ABP8EX41_9MICO</name>
<dbReference type="Proteomes" id="UP001499841">
    <property type="component" value="Unassembled WGS sequence"/>
</dbReference>
<accession>A0ABP8EX41</accession>
<dbReference type="EMBL" id="BAABBA010000013">
    <property type="protein sequence ID" value="GAA4288282.1"/>
    <property type="molecule type" value="Genomic_DNA"/>
</dbReference>
<dbReference type="PANTHER" id="PTHR12126:SF11">
    <property type="entry name" value="NADH DEHYDROGENASE [UBIQUINONE] 1 ALPHA SUBCOMPLEX SUBUNIT 9, MITOCHONDRIAL"/>
    <property type="match status" value="1"/>
</dbReference>
<evidence type="ECO:0000313" key="3">
    <source>
        <dbReference type="Proteomes" id="UP001499841"/>
    </source>
</evidence>
<dbReference type="InterPro" id="IPR016040">
    <property type="entry name" value="NAD(P)-bd_dom"/>
</dbReference>
<sequence length="260" mass="27782">MSSVLVTGATGTLGRVVVPALAAAGHDVRAMSRVHRRPDGEETWVRADLATGQGLADAVDGVGTVVHLASAPYRRGYTRRVDVAGTARLVAAARAAGVDHVLLMSIVGVDRVPWGFYRTKLEAERQVAEGGAPWTVLRATQFFDFLDTAFAALTRLPVVPLDRRVRAQPVDTADVADLLVELVAAGPARDTVELGGPGVLTGDTALREWMAATGRRRRVLPVRGPGRMLAAFRDGAATTPALPTGTRTWSEFLARRYGRR</sequence>
<dbReference type="SUPFAM" id="SSF51735">
    <property type="entry name" value="NAD(P)-binding Rossmann-fold domains"/>
    <property type="match status" value="1"/>
</dbReference>
<comment type="caution">
    <text evidence="2">The sequence shown here is derived from an EMBL/GenBank/DDBJ whole genome shotgun (WGS) entry which is preliminary data.</text>
</comment>
<organism evidence="2 3">
    <name type="scientific">Georgenia daeguensis</name>
    <dbReference type="NCBI Taxonomy" id="908355"/>
    <lineage>
        <taxon>Bacteria</taxon>
        <taxon>Bacillati</taxon>
        <taxon>Actinomycetota</taxon>
        <taxon>Actinomycetes</taxon>
        <taxon>Micrococcales</taxon>
        <taxon>Bogoriellaceae</taxon>
        <taxon>Georgenia</taxon>
    </lineage>
</organism>
<proteinExistence type="predicted"/>